<dbReference type="Gene3D" id="3.10.28.10">
    <property type="entry name" value="Homing endonucleases"/>
    <property type="match status" value="2"/>
</dbReference>
<evidence type="ECO:0000259" key="1">
    <source>
        <dbReference type="Pfam" id="PF00961"/>
    </source>
</evidence>
<dbReference type="Pfam" id="PF00961">
    <property type="entry name" value="LAGLIDADG_1"/>
    <property type="match status" value="1"/>
</dbReference>
<reference evidence="2" key="1">
    <citation type="submission" date="2013-04" db="EMBL/GenBank/DDBJ databases">
        <authorList>
            <person name="Hegedusova E."/>
            <person name="Brejova B."/>
            <person name="Nosek J."/>
        </authorList>
    </citation>
    <scope>NUCLEOTIDE SEQUENCE</scope>
    <source>
        <strain evidence="2">CBS 7907</strain>
    </source>
</reference>
<accession>S5TFL6</accession>
<sequence length="307" mass="35834">GVENIMNILLLIYILKINSKINDKKDIKDIENIRNIRLERTIRDLDIFNEKFKELKPNNKLPSREFLEWFIGNFEGGGKFIIAKRGDIKICITQSFKDKQEQPEVLELIKNTLCMGAINKESNKSQTYSWDVYKKRDIYLLCLLLNGNLVIPTRYLKFVIFLSKLNESLLKNNEDIIFIQNKLKLPSLEDGWLSGFTDAVGCFTALKNTSTYRLKYILAQKGNINKYVLDYILELFNSLNKGSKVGSVVVNNLSNDVFEMHILGLKNIIIFDYFNKYKLLSKKRNSYEKFKDVTMCILNKDHLNEKK</sequence>
<evidence type="ECO:0000313" key="2">
    <source>
        <dbReference type="EMBL" id="AGS44217.1"/>
    </source>
</evidence>
<dbReference type="PANTHER" id="PTHR36181">
    <property type="entry name" value="INTRON-ENCODED ENDONUCLEASE AI3-RELATED"/>
    <property type="match status" value="1"/>
</dbReference>
<proteinExistence type="predicted"/>
<feature type="domain" description="Homing endonuclease LAGLIDADG" evidence="1">
    <location>
        <begin position="193"/>
        <end position="293"/>
    </location>
</feature>
<dbReference type="InterPro" id="IPR051289">
    <property type="entry name" value="LAGLIDADG_Endonuclease"/>
</dbReference>
<geneLocation type="mitochondrion" evidence="2"/>
<gene>
    <name evidence="2" type="primary">cox1-I3</name>
</gene>
<dbReference type="InterPro" id="IPR027434">
    <property type="entry name" value="Homing_endonucl"/>
</dbReference>
<dbReference type="PANTHER" id="PTHR36181:SF4">
    <property type="entry name" value="LAGLIDADG ENDONUCLEASE"/>
    <property type="match status" value="1"/>
</dbReference>
<dbReference type="GO" id="GO:0004519">
    <property type="term" value="F:endonuclease activity"/>
    <property type="evidence" value="ECO:0007669"/>
    <property type="project" value="InterPro"/>
</dbReference>
<keyword evidence="2" id="KW-0496">Mitochondrion</keyword>
<dbReference type="GO" id="GO:0005739">
    <property type="term" value="C:mitochondrion"/>
    <property type="evidence" value="ECO:0007669"/>
    <property type="project" value="UniProtKB-ARBA"/>
</dbReference>
<organism evidence="2">
    <name type="scientific">Pichia kluyveri</name>
    <name type="common">Yeast</name>
    <dbReference type="NCBI Taxonomy" id="36015"/>
    <lineage>
        <taxon>Eukaryota</taxon>
        <taxon>Fungi</taxon>
        <taxon>Dikarya</taxon>
        <taxon>Ascomycota</taxon>
        <taxon>Saccharomycotina</taxon>
        <taxon>Pichiomycetes</taxon>
        <taxon>Pichiales</taxon>
        <taxon>Pichiaceae</taxon>
        <taxon>Pichia</taxon>
    </lineage>
</organism>
<protein>
    <recommendedName>
        <fullName evidence="1">Homing endonuclease LAGLIDADG domain-containing protein</fullName>
    </recommendedName>
</protein>
<dbReference type="EMBL" id="KC993182">
    <property type="protein sequence ID" value="AGS44217.1"/>
    <property type="molecule type" value="Genomic_DNA"/>
</dbReference>
<feature type="non-terminal residue" evidence="2">
    <location>
        <position position="1"/>
    </location>
</feature>
<dbReference type="SUPFAM" id="SSF55608">
    <property type="entry name" value="Homing endonucleases"/>
    <property type="match status" value="2"/>
</dbReference>
<name>S5TFL6_PICKL</name>
<dbReference type="RefSeq" id="YP_008474948.1">
    <property type="nucleotide sequence ID" value="NC_022158.1"/>
</dbReference>
<dbReference type="AlphaFoldDB" id="S5TFL6"/>
<dbReference type="InterPro" id="IPR004860">
    <property type="entry name" value="LAGLIDADG_dom"/>
</dbReference>
<dbReference type="GeneID" id="16694627"/>